<evidence type="ECO:0000259" key="4">
    <source>
        <dbReference type="Pfam" id="PF13472"/>
    </source>
</evidence>
<dbReference type="Gene3D" id="3.40.50.1110">
    <property type="entry name" value="SGNH hydrolase"/>
    <property type="match status" value="1"/>
</dbReference>
<dbReference type="Pfam" id="PF00734">
    <property type="entry name" value="CBM_1"/>
    <property type="match status" value="1"/>
</dbReference>
<dbReference type="SUPFAM" id="SSF57180">
    <property type="entry name" value="Cellulose-binding domain"/>
    <property type="match status" value="1"/>
</dbReference>
<dbReference type="AlphaFoldDB" id="A0A084AL27"/>
<dbReference type="Proteomes" id="UP000028045">
    <property type="component" value="Unassembled WGS sequence"/>
</dbReference>
<dbReference type="GO" id="GO:0005975">
    <property type="term" value="P:carbohydrate metabolic process"/>
    <property type="evidence" value="ECO:0007669"/>
    <property type="project" value="InterPro"/>
</dbReference>
<dbReference type="PANTHER" id="PTHR30383:SF2">
    <property type="entry name" value="CELLULOSE-BINDING PROTEIN"/>
    <property type="match status" value="1"/>
</dbReference>
<feature type="domain" description="SGNH hydrolase-type esterase" evidence="4">
    <location>
        <begin position="24"/>
        <end position="223"/>
    </location>
</feature>
<evidence type="ECO:0000313" key="5">
    <source>
        <dbReference type="EMBL" id="KEY66006.1"/>
    </source>
</evidence>
<evidence type="ECO:0000313" key="6">
    <source>
        <dbReference type="Proteomes" id="UP000028045"/>
    </source>
</evidence>
<proteinExistence type="predicted"/>
<dbReference type="EMBL" id="KL648676">
    <property type="protein sequence ID" value="KEY66006.1"/>
    <property type="molecule type" value="Genomic_DNA"/>
</dbReference>
<dbReference type="SUPFAM" id="SSF52266">
    <property type="entry name" value="SGNH hydrolase"/>
    <property type="match status" value="1"/>
</dbReference>
<dbReference type="GO" id="GO:0005576">
    <property type="term" value="C:extracellular region"/>
    <property type="evidence" value="ECO:0007669"/>
    <property type="project" value="InterPro"/>
</dbReference>
<keyword evidence="1 2" id="KW-0732">Signal</keyword>
<dbReference type="InterPro" id="IPR035971">
    <property type="entry name" value="CBD_sf"/>
</dbReference>
<keyword evidence="6" id="KW-1185">Reference proteome</keyword>
<feature type="signal peptide" evidence="2">
    <location>
        <begin position="1"/>
        <end position="18"/>
    </location>
</feature>
<dbReference type="PANTHER" id="PTHR30383">
    <property type="entry name" value="THIOESTERASE 1/PROTEASE 1/LYSOPHOSPHOLIPASE L1"/>
    <property type="match status" value="1"/>
</dbReference>
<dbReference type="Pfam" id="PF13472">
    <property type="entry name" value="Lipase_GDSL_2"/>
    <property type="match status" value="1"/>
</dbReference>
<evidence type="ECO:0000259" key="3">
    <source>
        <dbReference type="Pfam" id="PF00734"/>
    </source>
</evidence>
<dbReference type="GO" id="GO:0030248">
    <property type="term" value="F:cellulose binding"/>
    <property type="evidence" value="ECO:0007669"/>
    <property type="project" value="InterPro"/>
</dbReference>
<feature type="chain" id="PRO_5001771066" description="CBM1 domain-containing protein" evidence="2">
    <location>
        <begin position="19"/>
        <end position="475"/>
    </location>
</feature>
<organism evidence="5 6">
    <name type="scientific">Stachybotrys chartarum (strain CBS 109288 / IBT 7711)</name>
    <name type="common">Toxic black mold</name>
    <name type="synonym">Stilbospora chartarum</name>
    <dbReference type="NCBI Taxonomy" id="1280523"/>
    <lineage>
        <taxon>Eukaryota</taxon>
        <taxon>Fungi</taxon>
        <taxon>Dikarya</taxon>
        <taxon>Ascomycota</taxon>
        <taxon>Pezizomycotina</taxon>
        <taxon>Sordariomycetes</taxon>
        <taxon>Hypocreomycetidae</taxon>
        <taxon>Hypocreales</taxon>
        <taxon>Stachybotryaceae</taxon>
        <taxon>Stachybotrys</taxon>
    </lineage>
</organism>
<protein>
    <recommendedName>
        <fullName evidence="7">CBM1 domain-containing protein</fullName>
    </recommendedName>
</protein>
<dbReference type="InterPro" id="IPR000254">
    <property type="entry name" value="CBD"/>
</dbReference>
<reference evidence="5 6" key="1">
    <citation type="journal article" date="2014" name="BMC Genomics">
        <title>Comparative genome sequencing reveals chemotype-specific gene clusters in the toxigenic black mold Stachybotrys.</title>
        <authorList>
            <person name="Semeiks J."/>
            <person name="Borek D."/>
            <person name="Otwinowski Z."/>
            <person name="Grishin N.V."/>
        </authorList>
    </citation>
    <scope>NUCLEOTIDE SEQUENCE [LARGE SCALE GENOMIC DNA]</scope>
    <source>
        <strain evidence="6">CBS 109288 / IBT 7711</strain>
    </source>
</reference>
<feature type="domain" description="CBM1" evidence="3">
    <location>
        <begin position="281"/>
        <end position="299"/>
    </location>
</feature>
<evidence type="ECO:0000256" key="1">
    <source>
        <dbReference type="ARBA" id="ARBA00022729"/>
    </source>
</evidence>
<evidence type="ECO:0008006" key="7">
    <source>
        <dbReference type="Google" id="ProtNLM"/>
    </source>
</evidence>
<gene>
    <name evidence="5" type="ORF">S7711_06914</name>
</gene>
<dbReference type="HOGENOM" id="CLU_657515_0_0_1"/>
<name>A0A084AL27_STACB</name>
<dbReference type="InterPro" id="IPR051532">
    <property type="entry name" value="Ester_Hydrolysis_Enzymes"/>
</dbReference>
<dbReference type="GO" id="GO:0004622">
    <property type="term" value="F:phosphatidylcholine lysophospholipase activity"/>
    <property type="evidence" value="ECO:0007669"/>
    <property type="project" value="TreeGrafter"/>
</dbReference>
<dbReference type="CDD" id="cd01833">
    <property type="entry name" value="XynB_like"/>
    <property type="match status" value="1"/>
</dbReference>
<accession>A0A084AL27</accession>
<sequence length="475" mass="51242">MRLSVLIAATGIFTAASAQVKILLLGDSITEISCWRTLVWNQLTAEGLAGAVDFVGSMNNLQSRCTRPANFDPNHEGHSGWQAYDIARNNIVDWVRSTTPDIVQFMLGTNDLLLGGRSTQAILDSYSMIINAIRATNPNAKIIVKISETTDYIHRLTGLQVDLLIPSTFNGGPITTLNNAIPGWVQQYTTVQSPIVIADCSSNNGFTTGMLEDGIHPNLQGDQFIARQIGPLLIQFIRDIQGSPNPSSTTLTTISMTTSTTSSRTLTSTTAAPSGGNCAPLWGQCGGRGFDGPTCCSQGINGNDNRLFATDFGSSSPLYLRLLGCDRVWYLCPFVGVALNVGSHSKATWWLMQISGPENILRSRSTLKDEEYYTVTNTKTVSTCTPKGGYRFRIIYDQSLLGVANLCLAEIDADLVGAFGHFAEIGKLERRFVDLTLSSRIFFALSSIADTSTARLLLSRGSQDCRPAAVAAVAA</sequence>
<dbReference type="InterPro" id="IPR036514">
    <property type="entry name" value="SGNH_hydro_sf"/>
</dbReference>
<dbReference type="InterPro" id="IPR013830">
    <property type="entry name" value="SGNH_hydro"/>
</dbReference>
<evidence type="ECO:0000256" key="2">
    <source>
        <dbReference type="SAM" id="SignalP"/>
    </source>
</evidence>